<dbReference type="GO" id="GO:0000706">
    <property type="term" value="P:meiotic DNA double-strand break processing"/>
    <property type="evidence" value="ECO:0007669"/>
    <property type="project" value="TreeGrafter"/>
</dbReference>
<reference evidence="15" key="1">
    <citation type="submission" date="2017-02" db="UniProtKB">
        <authorList>
            <consortium name="WormBaseParasite"/>
        </authorList>
    </citation>
    <scope>IDENTIFICATION</scope>
</reference>
<dbReference type="OrthoDB" id="5377392at2759"/>
<evidence type="ECO:0000256" key="6">
    <source>
        <dbReference type="ARBA" id="ARBA00022842"/>
    </source>
</evidence>
<comment type="cofactor">
    <cofactor evidence="2">
        <name>Mg(2+)</name>
        <dbReference type="ChEBI" id="CHEBI:18420"/>
    </cofactor>
</comment>
<evidence type="ECO:0000256" key="4">
    <source>
        <dbReference type="ARBA" id="ARBA00012895"/>
    </source>
</evidence>
<evidence type="ECO:0000256" key="7">
    <source>
        <dbReference type="ARBA" id="ARBA00023029"/>
    </source>
</evidence>
<reference evidence="13 14" key="2">
    <citation type="submission" date="2018-10" db="EMBL/GenBank/DDBJ databases">
        <authorList>
            <consortium name="Pathogen Informatics"/>
        </authorList>
    </citation>
    <scope>NUCLEOTIDE SEQUENCE [LARGE SCALE GENOMIC DNA]</scope>
</reference>
<dbReference type="Gene3D" id="3.40.1360.10">
    <property type="match status" value="1"/>
</dbReference>
<evidence type="ECO:0000256" key="1">
    <source>
        <dbReference type="ARBA" id="ARBA00000185"/>
    </source>
</evidence>
<evidence type="ECO:0000256" key="9">
    <source>
        <dbReference type="ARBA" id="ARBA00023235"/>
    </source>
</evidence>
<evidence type="ECO:0000256" key="3">
    <source>
        <dbReference type="ARBA" id="ARBA00006559"/>
    </source>
</evidence>
<dbReference type="InterPro" id="IPR034136">
    <property type="entry name" value="TOPRIM_Topo6A/Spo11"/>
</dbReference>
<evidence type="ECO:0000259" key="12">
    <source>
        <dbReference type="Pfam" id="PF21180"/>
    </source>
</evidence>
<dbReference type="GO" id="GO:0046872">
    <property type="term" value="F:metal ion binding"/>
    <property type="evidence" value="ECO:0007669"/>
    <property type="project" value="UniProtKB-KW"/>
</dbReference>
<keyword evidence="5" id="KW-0479">Metal-binding</keyword>
<organism evidence="15">
    <name type="scientific">Enterobius vermicularis</name>
    <name type="common">Human pinworm</name>
    <dbReference type="NCBI Taxonomy" id="51028"/>
    <lineage>
        <taxon>Eukaryota</taxon>
        <taxon>Metazoa</taxon>
        <taxon>Ecdysozoa</taxon>
        <taxon>Nematoda</taxon>
        <taxon>Chromadorea</taxon>
        <taxon>Rhabditida</taxon>
        <taxon>Spirurina</taxon>
        <taxon>Oxyuridomorpha</taxon>
        <taxon>Oxyuroidea</taxon>
        <taxon>Oxyuridae</taxon>
        <taxon>Enterobius</taxon>
    </lineage>
</organism>
<dbReference type="EC" id="5.6.2.2" evidence="4"/>
<feature type="active site" description="O-(5'-phospho-DNA)-tyrosine intermediate" evidence="10">
    <location>
        <position position="56"/>
    </location>
</feature>
<dbReference type="Pfam" id="PF21180">
    <property type="entry name" value="TOP6A-Spo11_Toprim"/>
    <property type="match status" value="1"/>
</dbReference>
<dbReference type="InterPro" id="IPR036078">
    <property type="entry name" value="Spo11/TopoVI_A_sf"/>
</dbReference>
<keyword evidence="7 10" id="KW-0799">Topoisomerase</keyword>
<dbReference type="SUPFAM" id="SSF56726">
    <property type="entry name" value="DNA topoisomerase IV, alpha subunit"/>
    <property type="match status" value="1"/>
</dbReference>
<evidence type="ECO:0000313" key="15">
    <source>
        <dbReference type="WBParaSite" id="EVEC_0000745501-mRNA-1"/>
    </source>
</evidence>
<sequence>MVDKPFIFRHTDDEEVFSIQLNKRNVHGFTFVTRALSQIYSLLISETLATKRDLFYEQKDLYGVQRNLDQSIPKICRLLHADRISNNVLAAGRGVLMGDLKLKDNDSVLDCSLAPVLINHVSKNAFLNCEARFVLVVEKDAIFQKLVQEGFFPLFSPAVLVTARGYPDLATRQLLKLLSNLYHIPIYGLMDSDPHGIEIALTYKYGSRKRQYDIGDCSLPNFQWVGLSRTEISRYPVPDDKFLYINEQEDKKILTLCRRVANVKEWILLRELKCLMNSGTKLELEAVSGISRGFLLHTVLCEKLSTFVNKEK</sequence>
<dbReference type="GO" id="GO:0005524">
    <property type="term" value="F:ATP binding"/>
    <property type="evidence" value="ECO:0007669"/>
    <property type="project" value="InterPro"/>
</dbReference>
<dbReference type="InterPro" id="IPR002815">
    <property type="entry name" value="Spo11/TopoVI_A"/>
</dbReference>
<dbReference type="EMBL" id="UXUI01008724">
    <property type="protein sequence ID" value="VDD92225.1"/>
    <property type="molecule type" value="Genomic_DNA"/>
</dbReference>
<dbReference type="AlphaFoldDB" id="A0A0N4VAG5"/>
<keyword evidence="6" id="KW-0460">Magnesium</keyword>
<dbReference type="STRING" id="51028.A0A0N4VAG5"/>
<keyword evidence="8 10" id="KW-0238">DNA-binding</keyword>
<accession>A0A0N4VAG5</accession>
<dbReference type="GO" id="GO:0007131">
    <property type="term" value="P:reciprocal meiotic recombination"/>
    <property type="evidence" value="ECO:0007669"/>
    <property type="project" value="TreeGrafter"/>
</dbReference>
<keyword evidence="14" id="KW-1185">Reference proteome</keyword>
<dbReference type="GO" id="GO:0000228">
    <property type="term" value="C:nuclear chromosome"/>
    <property type="evidence" value="ECO:0007669"/>
    <property type="project" value="TreeGrafter"/>
</dbReference>
<dbReference type="InterPro" id="IPR013049">
    <property type="entry name" value="Spo11/TopoVI_A_N"/>
</dbReference>
<dbReference type="PRINTS" id="PR01550">
    <property type="entry name" value="TOP6AFAMILY"/>
</dbReference>
<evidence type="ECO:0000313" key="14">
    <source>
        <dbReference type="Proteomes" id="UP000274131"/>
    </source>
</evidence>
<dbReference type="PANTHER" id="PTHR10848">
    <property type="entry name" value="MEIOTIC RECOMBINATION PROTEIN SPO11"/>
    <property type="match status" value="1"/>
</dbReference>
<gene>
    <name evidence="13" type="ORF">EVEC_LOCUS6976</name>
</gene>
<dbReference type="GO" id="GO:0003918">
    <property type="term" value="F:DNA topoisomerase type II (double strand cut, ATP-hydrolyzing) activity"/>
    <property type="evidence" value="ECO:0007669"/>
    <property type="project" value="UniProtKB-UniRule"/>
</dbReference>
<evidence type="ECO:0000259" key="11">
    <source>
        <dbReference type="Pfam" id="PF04406"/>
    </source>
</evidence>
<dbReference type="PROSITE" id="PS52041">
    <property type="entry name" value="TOPO_IIB"/>
    <property type="match status" value="1"/>
</dbReference>
<keyword evidence="9 10" id="KW-0413">Isomerase</keyword>
<comment type="similarity">
    <text evidence="3 10">Belongs to the TOP6A family.</text>
</comment>
<feature type="domain" description="Topoisomerase 6 subunit A/Spo11 TOPRIM" evidence="12">
    <location>
        <begin position="133"/>
        <end position="304"/>
    </location>
</feature>
<evidence type="ECO:0000256" key="8">
    <source>
        <dbReference type="ARBA" id="ARBA00023125"/>
    </source>
</evidence>
<dbReference type="WBParaSite" id="EVEC_0000745501-mRNA-1">
    <property type="protein sequence ID" value="EVEC_0000745501-mRNA-1"/>
    <property type="gene ID" value="EVEC_0000745501"/>
</dbReference>
<dbReference type="Pfam" id="PF04406">
    <property type="entry name" value="TP6A_N"/>
    <property type="match status" value="1"/>
</dbReference>
<comment type="catalytic activity">
    <reaction evidence="1 10">
        <text>ATP-dependent breakage, passage and rejoining of double-stranded DNA.</text>
        <dbReference type="EC" id="5.6.2.2"/>
    </reaction>
</comment>
<evidence type="ECO:0000256" key="5">
    <source>
        <dbReference type="ARBA" id="ARBA00022723"/>
    </source>
</evidence>
<dbReference type="Gene3D" id="1.10.10.10">
    <property type="entry name" value="Winged helix-like DNA-binding domain superfamily/Winged helix DNA-binding domain"/>
    <property type="match status" value="1"/>
</dbReference>
<dbReference type="CDD" id="cd00223">
    <property type="entry name" value="TOPRIM_TopoIIB_SPO"/>
    <property type="match status" value="1"/>
</dbReference>
<evidence type="ECO:0000256" key="2">
    <source>
        <dbReference type="ARBA" id="ARBA00001946"/>
    </source>
</evidence>
<dbReference type="Proteomes" id="UP000274131">
    <property type="component" value="Unassembled WGS sequence"/>
</dbReference>
<feature type="domain" description="Spo11/DNA topoisomerase VI subunit A N-terminal" evidence="11">
    <location>
        <begin position="29"/>
        <end position="83"/>
    </location>
</feature>
<evidence type="ECO:0000313" key="13">
    <source>
        <dbReference type="EMBL" id="VDD92225.1"/>
    </source>
</evidence>
<dbReference type="GO" id="GO:0003677">
    <property type="term" value="F:DNA binding"/>
    <property type="evidence" value="ECO:0007669"/>
    <property type="project" value="UniProtKB-UniRule"/>
</dbReference>
<dbReference type="InterPro" id="IPR036388">
    <property type="entry name" value="WH-like_DNA-bd_sf"/>
</dbReference>
<evidence type="ECO:0000256" key="10">
    <source>
        <dbReference type="PROSITE-ProRule" id="PRU01385"/>
    </source>
</evidence>
<name>A0A0N4VAG5_ENTVE</name>
<dbReference type="GO" id="GO:0042138">
    <property type="term" value="P:meiotic DNA double-strand break formation"/>
    <property type="evidence" value="ECO:0007669"/>
    <property type="project" value="TreeGrafter"/>
</dbReference>
<dbReference type="PANTHER" id="PTHR10848:SF0">
    <property type="entry name" value="MEIOTIC RECOMBINATION PROTEIN SPO11"/>
    <property type="match status" value="1"/>
</dbReference>
<proteinExistence type="inferred from homology"/>
<protein>
    <recommendedName>
        <fullName evidence="4">DNA topoisomerase (ATP-hydrolyzing)</fullName>
        <ecNumber evidence="4">5.6.2.2</ecNumber>
    </recommendedName>
</protein>